<keyword evidence="3" id="KW-0732">Signal</keyword>
<dbReference type="InterPro" id="IPR050822">
    <property type="entry name" value="Cerebellin_Synaptic_Org"/>
</dbReference>
<proteinExistence type="predicted"/>
<dbReference type="SUPFAM" id="SSF49842">
    <property type="entry name" value="TNF-like"/>
    <property type="match status" value="1"/>
</dbReference>
<dbReference type="PANTHER" id="PTHR22923">
    <property type="entry name" value="CEREBELLIN-RELATED"/>
    <property type="match status" value="1"/>
</dbReference>
<dbReference type="PRINTS" id="PR00007">
    <property type="entry name" value="COMPLEMNTC1Q"/>
</dbReference>
<evidence type="ECO:0000313" key="4">
    <source>
        <dbReference type="EMBL" id="EKC41178.1"/>
    </source>
</evidence>
<gene>
    <name evidence="4" type="ORF">CGI_10026769</name>
</gene>
<dbReference type="InterPro" id="IPR001073">
    <property type="entry name" value="C1q_dom"/>
</dbReference>
<protein>
    <submittedName>
        <fullName evidence="4">Multimerin-1</fullName>
    </submittedName>
</protein>
<name>K1R608_MAGGI</name>
<dbReference type="AlphaFoldDB" id="K1R608"/>
<organism evidence="4">
    <name type="scientific">Magallana gigas</name>
    <name type="common">Pacific oyster</name>
    <name type="synonym">Crassostrea gigas</name>
    <dbReference type="NCBI Taxonomy" id="29159"/>
    <lineage>
        <taxon>Eukaryota</taxon>
        <taxon>Metazoa</taxon>
        <taxon>Spiralia</taxon>
        <taxon>Lophotrochozoa</taxon>
        <taxon>Mollusca</taxon>
        <taxon>Bivalvia</taxon>
        <taxon>Autobranchia</taxon>
        <taxon>Pteriomorphia</taxon>
        <taxon>Ostreida</taxon>
        <taxon>Ostreoidea</taxon>
        <taxon>Ostreidae</taxon>
        <taxon>Magallana</taxon>
    </lineage>
</organism>
<keyword evidence="2" id="KW-0964">Secreted</keyword>
<dbReference type="GO" id="GO:0005576">
    <property type="term" value="C:extracellular region"/>
    <property type="evidence" value="ECO:0007669"/>
    <property type="project" value="UniProtKB-SubCell"/>
</dbReference>
<sequence length="418" mass="46875">MMLVCIIAIFLSFARADTISSFLTDGENKTSTLLEVEDQEWNDLSILRQMINQETVIRLALVKNVHALVSDVNLMKKSFAASETTISGLQQTIEALNTLVYSLQKENSELKNSSIISQTRMMEFETRTQTLNESVSSLQDKLDINQMESDEKRQEMFNKTNSVIADIKIELRYLSVTLFDFKEHADMETESRDNKYGELEHYFNSSLNELKSENFQIKNDVTNLTAKVQNVEDSQSEVKGELTENLNRTVTKFETQFKTSEYERLKLSSTVSSLEVAQMNMSKSRCDVSKRIGFTATVSSTSTSWNSGTLVFPGVITNAGNGYNPSTGVFTAPTAGVYVFFVNVQSYSTNSIFTAVVLNGVTKVRTMAYSNGSSDHYDAGPNLVVLTLQKGDRVWVKRYSGQGYYIDGPITTFSGFLF</sequence>
<accession>K1R608</accession>
<evidence type="ECO:0000256" key="1">
    <source>
        <dbReference type="ARBA" id="ARBA00004613"/>
    </source>
</evidence>
<evidence type="ECO:0000256" key="3">
    <source>
        <dbReference type="ARBA" id="ARBA00022729"/>
    </source>
</evidence>
<comment type="subcellular location">
    <subcellularLocation>
        <location evidence="1">Secreted</location>
    </subcellularLocation>
</comment>
<reference evidence="4" key="1">
    <citation type="journal article" date="2012" name="Nature">
        <title>The oyster genome reveals stress adaptation and complexity of shell formation.</title>
        <authorList>
            <person name="Zhang G."/>
            <person name="Fang X."/>
            <person name="Guo X."/>
            <person name="Li L."/>
            <person name="Luo R."/>
            <person name="Xu F."/>
            <person name="Yang P."/>
            <person name="Zhang L."/>
            <person name="Wang X."/>
            <person name="Qi H."/>
            <person name="Xiong Z."/>
            <person name="Que H."/>
            <person name="Xie Y."/>
            <person name="Holland P.W."/>
            <person name="Paps J."/>
            <person name="Zhu Y."/>
            <person name="Wu F."/>
            <person name="Chen Y."/>
            <person name="Wang J."/>
            <person name="Peng C."/>
            <person name="Meng J."/>
            <person name="Yang L."/>
            <person name="Liu J."/>
            <person name="Wen B."/>
            <person name="Zhang N."/>
            <person name="Huang Z."/>
            <person name="Zhu Q."/>
            <person name="Feng Y."/>
            <person name="Mount A."/>
            <person name="Hedgecock D."/>
            <person name="Xu Z."/>
            <person name="Liu Y."/>
            <person name="Domazet-Loso T."/>
            <person name="Du Y."/>
            <person name="Sun X."/>
            <person name="Zhang S."/>
            <person name="Liu B."/>
            <person name="Cheng P."/>
            <person name="Jiang X."/>
            <person name="Li J."/>
            <person name="Fan D."/>
            <person name="Wang W."/>
            <person name="Fu W."/>
            <person name="Wang T."/>
            <person name="Wang B."/>
            <person name="Zhang J."/>
            <person name="Peng Z."/>
            <person name="Li Y."/>
            <person name="Li N."/>
            <person name="Wang J."/>
            <person name="Chen M."/>
            <person name="He Y."/>
            <person name="Tan F."/>
            <person name="Song X."/>
            <person name="Zheng Q."/>
            <person name="Huang R."/>
            <person name="Yang H."/>
            <person name="Du X."/>
            <person name="Chen L."/>
            <person name="Yang M."/>
            <person name="Gaffney P.M."/>
            <person name="Wang S."/>
            <person name="Luo L."/>
            <person name="She Z."/>
            <person name="Ming Y."/>
            <person name="Huang W."/>
            <person name="Zhang S."/>
            <person name="Huang B."/>
            <person name="Zhang Y."/>
            <person name="Qu T."/>
            <person name="Ni P."/>
            <person name="Miao G."/>
            <person name="Wang J."/>
            <person name="Wang Q."/>
            <person name="Steinberg C.E."/>
            <person name="Wang H."/>
            <person name="Li N."/>
            <person name="Qian L."/>
            <person name="Zhang G."/>
            <person name="Li Y."/>
            <person name="Yang H."/>
            <person name="Liu X."/>
            <person name="Wang J."/>
            <person name="Yin Y."/>
            <person name="Wang J."/>
        </authorList>
    </citation>
    <scope>NUCLEOTIDE SEQUENCE [LARGE SCALE GENOMIC DNA]</scope>
    <source>
        <strain evidence="4">05x7-T-G4-1.051#20</strain>
    </source>
</reference>
<dbReference type="EMBL" id="JH823249">
    <property type="protein sequence ID" value="EKC41178.1"/>
    <property type="molecule type" value="Genomic_DNA"/>
</dbReference>
<dbReference type="PANTHER" id="PTHR22923:SF102">
    <property type="entry name" value="CEREBELLIN 13-RELATED"/>
    <property type="match status" value="1"/>
</dbReference>
<dbReference type="InParanoid" id="K1R608"/>
<dbReference type="PROSITE" id="PS50871">
    <property type="entry name" value="C1Q"/>
    <property type="match status" value="1"/>
</dbReference>
<evidence type="ECO:0000256" key="2">
    <source>
        <dbReference type="ARBA" id="ARBA00022525"/>
    </source>
</evidence>
<dbReference type="Gene3D" id="2.60.120.40">
    <property type="match status" value="1"/>
</dbReference>
<dbReference type="HOGENOM" id="CLU_001074_8_0_1"/>
<dbReference type="SMART" id="SM00110">
    <property type="entry name" value="C1Q"/>
    <property type="match status" value="1"/>
</dbReference>
<dbReference type="Pfam" id="PF00386">
    <property type="entry name" value="C1q"/>
    <property type="match status" value="1"/>
</dbReference>
<dbReference type="InterPro" id="IPR008983">
    <property type="entry name" value="Tumour_necrosis_fac-like_dom"/>
</dbReference>